<evidence type="ECO:0000256" key="4">
    <source>
        <dbReference type="ARBA" id="ARBA00022777"/>
    </source>
</evidence>
<feature type="domain" description="Histidine kinase" evidence="10">
    <location>
        <begin position="267"/>
        <end position="481"/>
    </location>
</feature>
<dbReference type="InterPro" id="IPR001789">
    <property type="entry name" value="Sig_transdc_resp-reg_receiver"/>
</dbReference>
<feature type="transmembrane region" description="Helical" evidence="9">
    <location>
        <begin position="35"/>
        <end position="57"/>
    </location>
</feature>
<dbReference type="InterPro" id="IPR036890">
    <property type="entry name" value="HATPase_C_sf"/>
</dbReference>
<feature type="modified residue" description="4-aspartylphosphate" evidence="7">
    <location>
        <position position="564"/>
    </location>
</feature>
<evidence type="ECO:0000256" key="8">
    <source>
        <dbReference type="SAM" id="Coils"/>
    </source>
</evidence>
<evidence type="ECO:0000259" key="10">
    <source>
        <dbReference type="PROSITE" id="PS50109"/>
    </source>
</evidence>
<name>A0A939BSE5_9FIRM</name>
<organism evidence="12 13">
    <name type="scientific">Halanaerobacter jeridensis</name>
    <dbReference type="NCBI Taxonomy" id="706427"/>
    <lineage>
        <taxon>Bacteria</taxon>
        <taxon>Bacillati</taxon>
        <taxon>Bacillota</taxon>
        <taxon>Clostridia</taxon>
        <taxon>Halanaerobiales</taxon>
        <taxon>Halobacteroidaceae</taxon>
        <taxon>Halanaerobacter</taxon>
    </lineage>
</organism>
<dbReference type="PANTHER" id="PTHR34220:SF7">
    <property type="entry name" value="SENSOR HISTIDINE KINASE YPDA"/>
    <property type="match status" value="1"/>
</dbReference>
<evidence type="ECO:0000256" key="2">
    <source>
        <dbReference type="ARBA" id="ARBA00012438"/>
    </source>
</evidence>
<dbReference type="GO" id="GO:0000155">
    <property type="term" value="F:phosphorelay sensor kinase activity"/>
    <property type="evidence" value="ECO:0007669"/>
    <property type="project" value="InterPro"/>
</dbReference>
<comment type="catalytic activity">
    <reaction evidence="1">
        <text>ATP + protein L-histidine = ADP + protein N-phospho-L-histidine.</text>
        <dbReference type="EC" id="2.7.13.3"/>
    </reaction>
</comment>
<evidence type="ECO:0000256" key="9">
    <source>
        <dbReference type="SAM" id="Phobius"/>
    </source>
</evidence>
<evidence type="ECO:0000256" key="5">
    <source>
        <dbReference type="ARBA" id="ARBA00023012"/>
    </source>
</evidence>
<dbReference type="InterPro" id="IPR011006">
    <property type="entry name" value="CheY-like_superfamily"/>
</dbReference>
<dbReference type="Gene3D" id="3.30.565.10">
    <property type="entry name" value="Histidine kinase-like ATPase, C-terminal domain"/>
    <property type="match status" value="2"/>
</dbReference>
<keyword evidence="4 12" id="KW-0418">Kinase</keyword>
<dbReference type="AlphaFoldDB" id="A0A939BSE5"/>
<comment type="caution">
    <text evidence="12">The sequence shown here is derived from an EMBL/GenBank/DDBJ whole genome shotgun (WGS) entry which is preliminary data.</text>
</comment>
<dbReference type="Pfam" id="PF07695">
    <property type="entry name" value="7TMR-DISM_7TM"/>
    <property type="match status" value="1"/>
</dbReference>
<dbReference type="PANTHER" id="PTHR34220">
    <property type="entry name" value="SENSOR HISTIDINE KINASE YPDA"/>
    <property type="match status" value="1"/>
</dbReference>
<dbReference type="SUPFAM" id="SSF55874">
    <property type="entry name" value="ATPase domain of HSP90 chaperone/DNA topoisomerase II/histidine kinase"/>
    <property type="match status" value="2"/>
</dbReference>
<sequence length="796" mass="91721">MFGLFVLNHRLNEQQSSSKELGTKEITEQTQESGVVVNMILLGSLLILTVYYLILFILKPEAKFLLYLGVLGIISSIRMTALGEGYLVNYFNFSYNVISNILLSYYLVIPILGLLIFSLYSQEFSEKILVASQIAGVSIYVFILIAPFKFAAFKLLFELILLFFICYYLYTAILAVVRQRKESLLFLIGYSCFFLAIINEFWNGLQIVESGYSLQLGLFVFLLLQSLLVIRKFMRKFYNLEDRIQKLEKKNNALKQKDQSKDEFVNNTAQKLQLPLNDIISAVESIIHSNAASLSATVRNDLGLIINRGHGLGYMLNNLIDYFKLKQETIKLEEEKVDAHEIIKYVIKFYKPFINKREISFNNNIAADTYIIKADKSRLIQILYNLLDDVADKLKKGVLSFGIEEKNNRIQIKLKVNAENILFKYQDNISCFNCEEQIIEEKLDIKQSVTQKLIELQAGKLKIRKEANKTLVLTISLPGFKKDVTDKAVAKGTEKNIANYKSEEDTASDRSKQGKTVMIITNQSSDLEFWQETLNLKEYQLQIFTDRKQAIKEINNNTLLIILDLFALNKSDLELCEEIRDRFTVFELPILTMAARSKPENLIKGFELGINEFIRKPFVLSELEARIKTLITLKERVEESFKREQDFLRAQINPHFLYNTLDTIAYLCKKDPEQASDLIIELAQYLRYSFDFENLSQTISLDKELDLLKFYVTIQQARFPDKVKVEYEIEEDLEFSLPPLALQTIVENAIKHGILKQKEGGIVKIEIKELAHNFLIKVADNGVGMTAEKIKTRKVV</sequence>
<dbReference type="GO" id="GO:0016020">
    <property type="term" value="C:membrane"/>
    <property type="evidence" value="ECO:0007669"/>
    <property type="project" value="InterPro"/>
</dbReference>
<dbReference type="EMBL" id="JAFBDQ010000009">
    <property type="protein sequence ID" value="MBM7557061.1"/>
    <property type="molecule type" value="Genomic_DNA"/>
</dbReference>
<dbReference type="InterPro" id="IPR005467">
    <property type="entry name" value="His_kinase_dom"/>
</dbReference>
<feature type="transmembrane region" description="Helical" evidence="9">
    <location>
        <begin position="184"/>
        <end position="205"/>
    </location>
</feature>
<evidence type="ECO:0000256" key="7">
    <source>
        <dbReference type="PROSITE-ProRule" id="PRU00169"/>
    </source>
</evidence>
<feature type="domain" description="Response regulatory" evidence="11">
    <location>
        <begin position="516"/>
        <end position="631"/>
    </location>
</feature>
<feature type="transmembrane region" description="Helical" evidence="9">
    <location>
        <begin position="64"/>
        <end position="83"/>
    </location>
</feature>
<comment type="function">
    <text evidence="6">May play the central regulatory role in sporulation. It may be an element of the effector pathway responsible for the activation of sporulation genes in response to nutritional stress. Spo0A may act in concert with spo0H (a sigma factor) to control the expression of some genes that are critical to the sporulation process.</text>
</comment>
<keyword evidence="7" id="KW-0597">Phosphoprotein</keyword>
<dbReference type="SUPFAM" id="SSF47384">
    <property type="entry name" value="Homodimeric domain of signal transducing histidine kinase"/>
    <property type="match status" value="1"/>
</dbReference>
<evidence type="ECO:0000256" key="6">
    <source>
        <dbReference type="ARBA" id="ARBA00024867"/>
    </source>
</evidence>
<keyword evidence="9" id="KW-0812">Transmembrane</keyword>
<evidence type="ECO:0000313" key="13">
    <source>
        <dbReference type="Proteomes" id="UP000774000"/>
    </source>
</evidence>
<dbReference type="InterPro" id="IPR036097">
    <property type="entry name" value="HisK_dim/P_sf"/>
</dbReference>
<evidence type="ECO:0000259" key="11">
    <source>
        <dbReference type="PROSITE" id="PS50110"/>
    </source>
</evidence>
<feature type="transmembrane region" description="Helical" evidence="9">
    <location>
        <begin position="156"/>
        <end position="177"/>
    </location>
</feature>
<gene>
    <name evidence="12" type="ORF">JOC47_001915</name>
</gene>
<dbReference type="SUPFAM" id="SSF52172">
    <property type="entry name" value="CheY-like"/>
    <property type="match status" value="1"/>
</dbReference>
<evidence type="ECO:0000256" key="3">
    <source>
        <dbReference type="ARBA" id="ARBA00018672"/>
    </source>
</evidence>
<dbReference type="RefSeq" id="WP_204701830.1">
    <property type="nucleotide sequence ID" value="NZ_JAFBDQ010000009.1"/>
</dbReference>
<feature type="transmembrane region" description="Helical" evidence="9">
    <location>
        <begin position="128"/>
        <end position="150"/>
    </location>
</feature>
<dbReference type="SMART" id="SM00448">
    <property type="entry name" value="REC"/>
    <property type="match status" value="1"/>
</dbReference>
<dbReference type="Gene3D" id="3.40.50.2300">
    <property type="match status" value="1"/>
</dbReference>
<feature type="transmembrane region" description="Helical" evidence="9">
    <location>
        <begin position="211"/>
        <end position="230"/>
    </location>
</feature>
<dbReference type="Pfam" id="PF00072">
    <property type="entry name" value="Response_reg"/>
    <property type="match status" value="1"/>
</dbReference>
<dbReference type="PROSITE" id="PS50110">
    <property type="entry name" value="RESPONSE_REGULATORY"/>
    <property type="match status" value="1"/>
</dbReference>
<keyword evidence="4 12" id="KW-0808">Transferase</keyword>
<feature type="coiled-coil region" evidence="8">
    <location>
        <begin position="230"/>
        <end position="257"/>
    </location>
</feature>
<dbReference type="EC" id="2.7.13.3" evidence="2"/>
<keyword evidence="9" id="KW-0472">Membrane</keyword>
<dbReference type="Proteomes" id="UP000774000">
    <property type="component" value="Unassembled WGS sequence"/>
</dbReference>
<keyword evidence="5" id="KW-0902">Two-component regulatory system</keyword>
<dbReference type="Pfam" id="PF06580">
    <property type="entry name" value="His_kinase"/>
    <property type="match status" value="1"/>
</dbReference>
<dbReference type="Gene3D" id="1.10.287.130">
    <property type="match status" value="1"/>
</dbReference>
<accession>A0A939BSE5</accession>
<reference evidence="12" key="1">
    <citation type="submission" date="2021-01" db="EMBL/GenBank/DDBJ databases">
        <title>Genomic Encyclopedia of Type Strains, Phase IV (KMG-IV): sequencing the most valuable type-strain genomes for metagenomic binning, comparative biology and taxonomic classification.</title>
        <authorList>
            <person name="Goeker M."/>
        </authorList>
    </citation>
    <scope>NUCLEOTIDE SEQUENCE</scope>
    <source>
        <strain evidence="12">DSM 23230</strain>
    </source>
</reference>
<keyword evidence="8" id="KW-0175">Coiled coil</keyword>
<proteinExistence type="predicted"/>
<dbReference type="InterPro" id="IPR011623">
    <property type="entry name" value="7TMR_DISM_rcpt_extracell_dom1"/>
</dbReference>
<keyword evidence="9" id="KW-1133">Transmembrane helix</keyword>
<evidence type="ECO:0000256" key="1">
    <source>
        <dbReference type="ARBA" id="ARBA00000085"/>
    </source>
</evidence>
<feature type="transmembrane region" description="Helical" evidence="9">
    <location>
        <begin position="103"/>
        <end position="121"/>
    </location>
</feature>
<dbReference type="InterPro" id="IPR050640">
    <property type="entry name" value="Bact_2-comp_sensor_kinase"/>
</dbReference>
<dbReference type="InterPro" id="IPR010559">
    <property type="entry name" value="Sig_transdc_His_kin_internal"/>
</dbReference>
<evidence type="ECO:0000313" key="12">
    <source>
        <dbReference type="EMBL" id="MBM7557061.1"/>
    </source>
</evidence>
<keyword evidence="13" id="KW-1185">Reference proteome</keyword>
<protein>
    <recommendedName>
        <fullName evidence="3">Stage 0 sporulation protein A homolog</fullName>
        <ecNumber evidence="2">2.7.13.3</ecNumber>
    </recommendedName>
</protein>
<dbReference type="PROSITE" id="PS50109">
    <property type="entry name" value="HIS_KIN"/>
    <property type="match status" value="1"/>
</dbReference>